<accession>A0ABW5U7G3</accession>
<protein>
    <submittedName>
        <fullName evidence="3">Flagellar hook-length control protein FliK</fullName>
    </submittedName>
</protein>
<reference evidence="4" key="1">
    <citation type="journal article" date="2019" name="Int. J. Syst. Evol. Microbiol.">
        <title>The Global Catalogue of Microorganisms (GCM) 10K type strain sequencing project: providing services to taxonomists for standard genome sequencing and annotation.</title>
        <authorList>
            <consortium name="The Broad Institute Genomics Platform"/>
            <consortium name="The Broad Institute Genome Sequencing Center for Infectious Disease"/>
            <person name="Wu L."/>
            <person name="Ma J."/>
        </authorList>
    </citation>
    <scope>NUCLEOTIDE SEQUENCE [LARGE SCALE GENOMIC DNA]</scope>
    <source>
        <strain evidence="4">TISTR 2562</strain>
    </source>
</reference>
<feature type="compositionally biased region" description="Basic and acidic residues" evidence="1">
    <location>
        <begin position="1"/>
        <end position="11"/>
    </location>
</feature>
<sequence length="238" mass="26427">PGRGITEREIHLGNGSKLFRQTEPPHNPYIRGPQQSVSDATEHLASHPSRTQSSPQLATPLLDPSSPSPEIFFDPMSTSDFELDALRRVSAQTNFATNIGQQRGDIGQQVARQIAENAPRNFGTPVQINLSPDELGHVRLSVTTMDGAVTVNILAERPDTLDLMRRHIDHLGQDFRALGYDEIAFSFARSEDSQTETSGENGRGDLRPDDEWRNDDVYEMPVSSKNRITKEAGLDIRL</sequence>
<evidence type="ECO:0000313" key="4">
    <source>
        <dbReference type="Proteomes" id="UP001597474"/>
    </source>
</evidence>
<proteinExistence type="predicted"/>
<organism evidence="3 4">
    <name type="scientific">Sulfitobacter aestuarii</name>
    <dbReference type="NCBI Taxonomy" id="2161676"/>
    <lineage>
        <taxon>Bacteria</taxon>
        <taxon>Pseudomonadati</taxon>
        <taxon>Pseudomonadota</taxon>
        <taxon>Alphaproteobacteria</taxon>
        <taxon>Rhodobacterales</taxon>
        <taxon>Roseobacteraceae</taxon>
        <taxon>Sulfitobacter</taxon>
    </lineage>
</organism>
<evidence type="ECO:0000256" key="1">
    <source>
        <dbReference type="SAM" id="MobiDB-lite"/>
    </source>
</evidence>
<evidence type="ECO:0000259" key="2">
    <source>
        <dbReference type="Pfam" id="PF02120"/>
    </source>
</evidence>
<dbReference type="Gene3D" id="3.30.750.140">
    <property type="match status" value="1"/>
</dbReference>
<dbReference type="InterPro" id="IPR021136">
    <property type="entry name" value="Flagellar_hook_control-like_C"/>
</dbReference>
<feature type="compositionally biased region" description="Polar residues" evidence="1">
    <location>
        <begin position="48"/>
        <end position="57"/>
    </location>
</feature>
<feature type="region of interest" description="Disordered" evidence="1">
    <location>
        <begin position="1"/>
        <end position="70"/>
    </location>
</feature>
<evidence type="ECO:0000313" key="3">
    <source>
        <dbReference type="EMBL" id="MFD2741240.1"/>
    </source>
</evidence>
<feature type="domain" description="Flagellar hook-length control protein-like C-terminal" evidence="2">
    <location>
        <begin position="126"/>
        <end position="194"/>
    </location>
</feature>
<dbReference type="RefSeq" id="WP_386375665.1">
    <property type="nucleotide sequence ID" value="NZ_JBHUMP010000019.1"/>
</dbReference>
<keyword evidence="4" id="KW-1185">Reference proteome</keyword>
<keyword evidence="3" id="KW-0966">Cell projection</keyword>
<feature type="region of interest" description="Disordered" evidence="1">
    <location>
        <begin position="189"/>
        <end position="216"/>
    </location>
</feature>
<keyword evidence="3" id="KW-0282">Flagellum</keyword>
<dbReference type="Pfam" id="PF02120">
    <property type="entry name" value="Flg_hook"/>
    <property type="match status" value="1"/>
</dbReference>
<dbReference type="CDD" id="cd17470">
    <property type="entry name" value="T3SS_Flik_C"/>
    <property type="match status" value="1"/>
</dbReference>
<feature type="compositionally biased region" description="Basic and acidic residues" evidence="1">
    <location>
        <begin position="202"/>
        <end position="216"/>
    </location>
</feature>
<dbReference type="InterPro" id="IPR038610">
    <property type="entry name" value="FliK-like_C_sf"/>
</dbReference>
<keyword evidence="3" id="KW-0969">Cilium</keyword>
<name>A0ABW5U7G3_9RHOB</name>
<dbReference type="Proteomes" id="UP001597474">
    <property type="component" value="Unassembled WGS sequence"/>
</dbReference>
<feature type="non-terminal residue" evidence="3">
    <location>
        <position position="1"/>
    </location>
</feature>
<gene>
    <name evidence="3" type="ORF">ACFSUD_16805</name>
</gene>
<dbReference type="EMBL" id="JBHUMP010000019">
    <property type="protein sequence ID" value="MFD2741240.1"/>
    <property type="molecule type" value="Genomic_DNA"/>
</dbReference>
<comment type="caution">
    <text evidence="3">The sequence shown here is derived from an EMBL/GenBank/DDBJ whole genome shotgun (WGS) entry which is preliminary data.</text>
</comment>